<comment type="caution">
    <text evidence="1">The sequence shown here is derived from an EMBL/GenBank/DDBJ whole genome shotgun (WGS) entry which is preliminary data.</text>
</comment>
<accession>T4VFI7</accession>
<dbReference type="RefSeq" id="WP_021434361.1">
    <property type="nucleotide sequence ID" value="NZ_AVNC01000020.1"/>
</dbReference>
<reference evidence="1 2" key="1">
    <citation type="submission" date="2013-06" db="EMBL/GenBank/DDBJ databases">
        <authorList>
            <person name="Walk S."/>
            <person name="Aronoff D."/>
            <person name="Young V.Y."/>
            <person name="Marsh J."/>
            <person name="Harrison L."/>
            <person name="Daugherty S.C."/>
            <person name="Shefchek K.A."/>
            <person name="Hine E.E."/>
            <person name="Tallon L.J."/>
            <person name="Sadzewicz L.K."/>
            <person name="Rasko D.A."/>
        </authorList>
    </citation>
    <scope>NUCLEOTIDE SEQUENCE [LARGE SCALE GENOMIC DNA]</scope>
    <source>
        <strain evidence="1 2">ATCC 638</strain>
    </source>
</reference>
<evidence type="ECO:0000313" key="1">
    <source>
        <dbReference type="EMBL" id="EQK40263.1"/>
    </source>
</evidence>
<sequence>MKEKQKEECSKIIKEILFTESNISKSFDELLNKVIVNEFDSISHYNNKLNLIKDILGYYNERTYLVQKILSDYLNLIEPSQEFKDFKFKSENTHKNYINTDLEKLKVDDDYEIIDRCKSD</sequence>
<dbReference type="AlphaFoldDB" id="T4VFI7"/>
<protein>
    <submittedName>
        <fullName evidence="1">Uncharacterized protein</fullName>
    </submittedName>
</protein>
<name>T4VFI7_PARBF</name>
<proteinExistence type="predicted"/>
<gene>
    <name evidence="1" type="ORF">C672_3461</name>
</gene>
<evidence type="ECO:0000313" key="2">
    <source>
        <dbReference type="Proteomes" id="UP000015688"/>
    </source>
</evidence>
<dbReference type="PATRIC" id="fig|1233171.3.peg.3331"/>
<dbReference type="Proteomes" id="UP000015688">
    <property type="component" value="Unassembled WGS sequence"/>
</dbReference>
<dbReference type="GeneID" id="67474514"/>
<dbReference type="EMBL" id="AVNC01000020">
    <property type="protein sequence ID" value="EQK40263.1"/>
    <property type="molecule type" value="Genomic_DNA"/>
</dbReference>
<organism evidence="1 2">
    <name type="scientific">Paraclostridium bifermentans ATCC 638 = DSM 14991</name>
    <dbReference type="NCBI Taxonomy" id="1233171"/>
    <lineage>
        <taxon>Bacteria</taxon>
        <taxon>Bacillati</taxon>
        <taxon>Bacillota</taxon>
        <taxon>Clostridia</taxon>
        <taxon>Peptostreptococcales</taxon>
        <taxon>Peptostreptococcaceae</taxon>
        <taxon>Paraclostridium</taxon>
    </lineage>
</organism>